<dbReference type="AlphaFoldDB" id="A0A090N623"/>
<dbReference type="EMBL" id="HG320845">
    <property type="protein sequence ID" value="CEG05962.1"/>
    <property type="molecule type" value="Genomic_DNA"/>
</dbReference>
<sequence length="243" mass="28527">MERRRDSARLPLSIPLSGGEKEKIQWAYLLFESYRHTLWFSKSFLLEYYCPTKPAASRHILWEFTYGNKLTRIRTFYAVLRFLLREYRRLLSQVDDILEGESSDITSQAQTREFLNCSSHDILQFPAYLCSQGYRALLDCQEIGNLTERVVSLYTQYSQLKQNRHTCPLVVVVALKDSVDSLFAGSQTWHAFWTSGAFMFDSERLSQLDRHWWMEISIFGELATSGRRLDESDYEDGYEDESD</sequence>
<dbReference type="EMBL" id="CBMI010004349">
    <property type="protein sequence ID" value="CEG05531.1"/>
    <property type="molecule type" value="Genomic_DNA"/>
</dbReference>
<protein>
    <submittedName>
        <fullName evidence="1">WGS project CBMI000000000 data, contig CS3069_c004351</fullName>
    </submittedName>
</protein>
<evidence type="ECO:0000313" key="1">
    <source>
        <dbReference type="EMBL" id="CEG05531.1"/>
    </source>
</evidence>
<accession>A0A090N623</accession>
<proteinExistence type="predicted"/>
<organism evidence="1">
    <name type="scientific">Fusarium clavum</name>
    <dbReference type="NCBI Taxonomy" id="2594811"/>
    <lineage>
        <taxon>Eukaryota</taxon>
        <taxon>Fungi</taxon>
        <taxon>Dikarya</taxon>
        <taxon>Ascomycota</taxon>
        <taxon>Pezizomycotina</taxon>
        <taxon>Sordariomycetes</taxon>
        <taxon>Hypocreomycetidae</taxon>
        <taxon>Hypocreales</taxon>
        <taxon>Nectriaceae</taxon>
        <taxon>Fusarium</taxon>
        <taxon>Fusarium incarnatum-equiseti species complex</taxon>
    </lineage>
</organism>
<name>A0A090N623_9HYPO</name>
<gene>
    <name evidence="1" type="ORF">BN850_0120410</name>
</gene>
<reference evidence="1" key="1">
    <citation type="submission" date="2013-05" db="EMBL/GenBank/DDBJ databases">
        <title>Draft genome sequences of six wheat associated Fusarium spp. isolates.</title>
        <authorList>
            <person name="Moolhuijzen P.M."/>
            <person name="Manners J.M."/>
            <person name="Wilcox S."/>
            <person name="Bellgard M.I."/>
            <person name="Gardiner D.M."/>
        </authorList>
    </citation>
    <scope>NUCLEOTIDE SEQUENCE</scope>
    <source>
        <strain evidence="1">CS3069</strain>
    </source>
</reference>